<dbReference type="EMBL" id="AMBO01000387">
    <property type="protein sequence ID" value="EKC98548.1"/>
    <property type="molecule type" value="Genomic_DNA"/>
</dbReference>
<dbReference type="STRING" id="1220162.K1WA41"/>
<feature type="compositionally biased region" description="Low complexity" evidence="1">
    <location>
        <begin position="305"/>
        <end position="331"/>
    </location>
</feature>
<feature type="region of interest" description="Disordered" evidence="1">
    <location>
        <begin position="157"/>
        <end position="180"/>
    </location>
</feature>
<dbReference type="HOGENOM" id="CLU_644337_0_0_1"/>
<evidence type="ECO:0000313" key="2">
    <source>
        <dbReference type="EMBL" id="EKC98548.1"/>
    </source>
</evidence>
<sequence length="426" mass="44362">MAELQSKMLKSEFKHPCGRARELMGSPLGSPGFGFMGPLHECSEADETADMKAGQADKFLKARKDPSFARAMQVKELSPQQHADQVRLRKIVSMTESRLSELDTGIAGLKRRASERPRGQPALERIQRSVRNIDTAIRDRHAAVDELARRVSGLRLRSVSREGTPGPSIGSPARHTPRKSSVTLQQALKPVETPAKPALRPQEDVRDAVAKALDRPRPRITRKDAPVTKIKGAKGGIVAHASVARGPVSVDSIPRPGTAVIAGPSRTPSRLNRSARAATPSTQAPTPAPARTEAPPPLAAPVPIPAAQVPATPKPGPAFGAFGSAFGATPPAAAPTPPGAAATPPSTTPGSSPFAGFAGIKLQLDPGDVSSGTPSRRGGTSQRAHQGAAKFTGSTTVSAPTSGGLFGNVAAPKPATDEKKPAGYFR</sequence>
<dbReference type="InParanoid" id="K1WA41"/>
<protein>
    <submittedName>
        <fullName evidence="2">Uncharacterized protein</fullName>
    </submittedName>
</protein>
<feature type="compositionally biased region" description="Basic and acidic residues" evidence="1">
    <location>
        <begin position="415"/>
        <end position="426"/>
    </location>
</feature>
<dbReference type="OMA" id="HECSEAD"/>
<feature type="compositionally biased region" description="Polar residues" evidence="1">
    <location>
        <begin position="392"/>
        <end position="401"/>
    </location>
</feature>
<keyword evidence="3" id="KW-1185">Reference proteome</keyword>
<dbReference type="AlphaFoldDB" id="K1WA41"/>
<dbReference type="eggNOG" id="KOG3630">
    <property type="taxonomic scope" value="Eukaryota"/>
</dbReference>
<feature type="region of interest" description="Disordered" evidence="1">
    <location>
        <begin position="249"/>
        <end position="426"/>
    </location>
</feature>
<evidence type="ECO:0000313" key="3">
    <source>
        <dbReference type="Proteomes" id="UP000006757"/>
    </source>
</evidence>
<feature type="compositionally biased region" description="Low complexity" evidence="1">
    <location>
        <begin position="370"/>
        <end position="381"/>
    </location>
</feature>
<accession>K1WA41</accession>
<organism evidence="2 3">
    <name type="scientific">Trichosporon asahii var. asahii (strain CBS 8904)</name>
    <name type="common">Yeast</name>
    <dbReference type="NCBI Taxonomy" id="1220162"/>
    <lineage>
        <taxon>Eukaryota</taxon>
        <taxon>Fungi</taxon>
        <taxon>Dikarya</taxon>
        <taxon>Basidiomycota</taxon>
        <taxon>Agaricomycotina</taxon>
        <taxon>Tremellomycetes</taxon>
        <taxon>Trichosporonales</taxon>
        <taxon>Trichosporonaceae</taxon>
        <taxon>Trichosporon</taxon>
    </lineage>
</organism>
<name>K1WA41_TRIAC</name>
<comment type="caution">
    <text evidence="2">The sequence shown here is derived from an EMBL/GenBank/DDBJ whole genome shotgun (WGS) entry which is preliminary data.</text>
</comment>
<feature type="compositionally biased region" description="Pro residues" evidence="1">
    <location>
        <begin position="294"/>
        <end position="304"/>
    </location>
</feature>
<dbReference type="Proteomes" id="UP000006757">
    <property type="component" value="Unassembled WGS sequence"/>
</dbReference>
<feature type="compositionally biased region" description="Low complexity" evidence="1">
    <location>
        <begin position="339"/>
        <end position="356"/>
    </location>
</feature>
<reference evidence="2 3" key="1">
    <citation type="journal article" date="2012" name="Eukaryot. Cell">
        <title>Genome sequence of the Trichosporon asahii environmental strain CBS 8904.</title>
        <authorList>
            <person name="Yang R.Y."/>
            <person name="Li H.T."/>
            <person name="Zhu H."/>
            <person name="Zhou G.P."/>
            <person name="Wang M."/>
            <person name="Wang L."/>
        </authorList>
    </citation>
    <scope>NUCLEOTIDE SEQUENCE [LARGE SCALE GENOMIC DNA]</scope>
    <source>
        <strain evidence="2 3">CBS 8904</strain>
    </source>
</reference>
<gene>
    <name evidence="2" type="ORF">A1Q2_07144</name>
</gene>
<feature type="compositionally biased region" description="Low complexity" evidence="1">
    <location>
        <begin position="275"/>
        <end position="293"/>
    </location>
</feature>
<evidence type="ECO:0000256" key="1">
    <source>
        <dbReference type="SAM" id="MobiDB-lite"/>
    </source>
</evidence>
<proteinExistence type="predicted"/>